<proteinExistence type="predicted"/>
<keyword evidence="3" id="KW-1185">Reference proteome</keyword>
<dbReference type="Proteomes" id="UP000270094">
    <property type="component" value="Unassembled WGS sequence"/>
</dbReference>
<evidence type="ECO:0000256" key="1">
    <source>
        <dbReference type="SAM" id="SignalP"/>
    </source>
</evidence>
<feature type="signal peptide" evidence="1">
    <location>
        <begin position="1"/>
        <end position="18"/>
    </location>
</feature>
<protein>
    <submittedName>
        <fullName evidence="2">Uncharacterized protein</fullName>
    </submittedName>
</protein>
<dbReference type="AlphaFoldDB" id="A0A3P7JJE2"/>
<dbReference type="EMBL" id="UYYB01145639">
    <property type="protein sequence ID" value="VDM85810.1"/>
    <property type="molecule type" value="Genomic_DNA"/>
</dbReference>
<reference evidence="2 3" key="1">
    <citation type="submission" date="2018-11" db="EMBL/GenBank/DDBJ databases">
        <authorList>
            <consortium name="Pathogen Informatics"/>
        </authorList>
    </citation>
    <scope>NUCLEOTIDE SEQUENCE [LARGE SCALE GENOMIC DNA]</scope>
</reference>
<accession>A0A3P7JJE2</accession>
<name>A0A3P7JJE2_STRVU</name>
<keyword evidence="1" id="KW-0732">Signal</keyword>
<evidence type="ECO:0000313" key="2">
    <source>
        <dbReference type="EMBL" id="VDM85810.1"/>
    </source>
</evidence>
<evidence type="ECO:0000313" key="3">
    <source>
        <dbReference type="Proteomes" id="UP000270094"/>
    </source>
</evidence>
<gene>
    <name evidence="2" type="ORF">SVUK_LOCUS20808</name>
</gene>
<sequence length="43" mass="4616">MVTTSTTAFLLLVSLCSALDEVRGGNSYFIPTSTIVIAQIRII</sequence>
<feature type="chain" id="PRO_5018336324" evidence="1">
    <location>
        <begin position="19"/>
        <end position="43"/>
    </location>
</feature>
<organism evidence="2 3">
    <name type="scientific">Strongylus vulgaris</name>
    <name type="common">Blood worm</name>
    <dbReference type="NCBI Taxonomy" id="40348"/>
    <lineage>
        <taxon>Eukaryota</taxon>
        <taxon>Metazoa</taxon>
        <taxon>Ecdysozoa</taxon>
        <taxon>Nematoda</taxon>
        <taxon>Chromadorea</taxon>
        <taxon>Rhabditida</taxon>
        <taxon>Rhabditina</taxon>
        <taxon>Rhabditomorpha</taxon>
        <taxon>Strongyloidea</taxon>
        <taxon>Strongylidae</taxon>
        <taxon>Strongylus</taxon>
    </lineage>
</organism>